<keyword evidence="2" id="KW-1185">Reference proteome</keyword>
<dbReference type="EMBL" id="JARKIB010000787">
    <property type="protein sequence ID" value="KAJ7692003.1"/>
    <property type="molecule type" value="Genomic_DNA"/>
</dbReference>
<evidence type="ECO:0000313" key="2">
    <source>
        <dbReference type="Proteomes" id="UP001215598"/>
    </source>
</evidence>
<name>A0AAD7DHX6_9AGAR</name>
<comment type="caution">
    <text evidence="1">The sequence shown here is derived from an EMBL/GenBank/DDBJ whole genome shotgun (WGS) entry which is preliminary data.</text>
</comment>
<reference evidence="1" key="1">
    <citation type="submission" date="2023-03" db="EMBL/GenBank/DDBJ databases">
        <title>Massive genome expansion in bonnet fungi (Mycena s.s.) driven by repeated elements and novel gene families across ecological guilds.</title>
        <authorList>
            <consortium name="Lawrence Berkeley National Laboratory"/>
            <person name="Harder C.B."/>
            <person name="Miyauchi S."/>
            <person name="Viragh M."/>
            <person name="Kuo A."/>
            <person name="Thoen E."/>
            <person name="Andreopoulos B."/>
            <person name="Lu D."/>
            <person name="Skrede I."/>
            <person name="Drula E."/>
            <person name="Henrissat B."/>
            <person name="Morin E."/>
            <person name="Kohler A."/>
            <person name="Barry K."/>
            <person name="LaButti K."/>
            <person name="Morin E."/>
            <person name="Salamov A."/>
            <person name="Lipzen A."/>
            <person name="Mereny Z."/>
            <person name="Hegedus B."/>
            <person name="Baldrian P."/>
            <person name="Stursova M."/>
            <person name="Weitz H."/>
            <person name="Taylor A."/>
            <person name="Grigoriev I.V."/>
            <person name="Nagy L.G."/>
            <person name="Martin F."/>
            <person name="Kauserud H."/>
        </authorList>
    </citation>
    <scope>NUCLEOTIDE SEQUENCE</scope>
    <source>
        <strain evidence="1">CBHHK182m</strain>
    </source>
</reference>
<protein>
    <submittedName>
        <fullName evidence="1">Uncharacterized protein</fullName>
    </submittedName>
</protein>
<gene>
    <name evidence="1" type="ORF">B0H16DRAFT_1654020</name>
</gene>
<dbReference type="Proteomes" id="UP001215598">
    <property type="component" value="Unassembled WGS sequence"/>
</dbReference>
<accession>A0AAD7DHX6</accession>
<evidence type="ECO:0000313" key="1">
    <source>
        <dbReference type="EMBL" id="KAJ7692003.1"/>
    </source>
</evidence>
<proteinExistence type="predicted"/>
<dbReference type="AlphaFoldDB" id="A0AAD7DHX6"/>
<sequence length="96" mass="11101">MRFHTQIVLRALVLAALVVARWTTRRVWASRRGRARRGRARGERPCCSAKYFGAKKRPRALRAMEDWGVVFSVGSRRRPPTRKTRGEDFCAVQPYA</sequence>
<organism evidence="1 2">
    <name type="scientific">Mycena metata</name>
    <dbReference type="NCBI Taxonomy" id="1033252"/>
    <lineage>
        <taxon>Eukaryota</taxon>
        <taxon>Fungi</taxon>
        <taxon>Dikarya</taxon>
        <taxon>Basidiomycota</taxon>
        <taxon>Agaricomycotina</taxon>
        <taxon>Agaricomycetes</taxon>
        <taxon>Agaricomycetidae</taxon>
        <taxon>Agaricales</taxon>
        <taxon>Marasmiineae</taxon>
        <taxon>Mycenaceae</taxon>
        <taxon>Mycena</taxon>
    </lineage>
</organism>